<proteinExistence type="predicted"/>
<sequence length="82" mass="9496">MVTTVLNLRKTYRFNHGVAPSLLPRTGGYEKGLYMIDEEKTCIKCGTTFRIHHPSQKHKKYCSAPCSNGYYNKTNEKVRKKK</sequence>
<evidence type="ECO:0000313" key="1">
    <source>
        <dbReference type="EMBL" id="ASF00438.1"/>
    </source>
</evidence>
<reference evidence="1" key="2">
    <citation type="journal article" date="2017" name="Nat. Commun.">
        <title>Single-virus genomics reveals hidden cosmopolitan and abundant viruses.</title>
        <authorList>
            <person name="Martinez-Hernandez F."/>
            <person name="Fornas O."/>
            <person name="Lluesma Gomez M."/>
            <person name="Bolduc B."/>
            <person name="de la Cruz Pena M.J."/>
            <person name="Martinez J.M."/>
            <person name="Anton J."/>
            <person name="Gasol J.M."/>
            <person name="Rosselli R."/>
            <person name="Rodriguez-Valera F."/>
            <person name="Sullivan M.B."/>
            <person name="Acinas S.G."/>
            <person name="Martinez-Garcia M."/>
        </authorList>
    </citation>
    <scope>NUCLEOTIDE SEQUENCE</scope>
</reference>
<accession>A0A218MME6</accession>
<organism evidence="1">
    <name type="scientific">uncultured virus</name>
    <dbReference type="NCBI Taxonomy" id="340016"/>
    <lineage>
        <taxon>Viruses</taxon>
        <taxon>environmental samples</taxon>
    </lineage>
</organism>
<dbReference type="EMBL" id="KY052835">
    <property type="protein sequence ID" value="ASF00438.1"/>
    <property type="molecule type" value="Genomic_DNA"/>
</dbReference>
<name>A0A218MME6_9VIRU</name>
<protein>
    <submittedName>
        <fullName evidence="1">Uncharacterized protein</fullName>
    </submittedName>
</protein>
<reference evidence="1" key="1">
    <citation type="submission" date="2016-10" db="EMBL/GenBank/DDBJ databases">
        <authorList>
            <person name="Varghese N."/>
        </authorList>
    </citation>
    <scope>NUCLEOTIDE SEQUENCE</scope>
</reference>